<keyword evidence="2" id="KW-1185">Reference proteome</keyword>
<sequence>MSRCSFRSSGDETTLHGSFSNLFATCVGPTFPGFSTGVASGLASISRRQTETKAKSVKYVYRGDTRSPEDVRAQGGFQPQGPKWQENPEAFSIDRHYIAGISGADLDRDSFAEYETAYVSFARDQGPAVRYGDWLYKVHATHNIMDPSDVCNYPDTEVFALGGAKWSQVVEFQWLHDENPVWIKNPEYASSWESSAISGTETRVPLELLERDEDIWVKPEAREAAARYMGRSEMVSSLGEFPLEFESYPPRADIPGPREVPPREYRVMTAEERLQRDKFIDWIEKHCKRDGSVCPTSLAPTEKGEPMLPEQDDFLRVSEELAAKDFEHLAIKFGVGGLVKLHDKLSLSELHSLSKGNQALSTSKMMRAKVWGASVLTVPLLGLYVKDVVDVFSKDTSALDRAAIVTSIVPLVGCGVQAVANAENKDTDLADTTLCLVGDALLLTPAWPLGIVVHLARYFIDAVRNSMGSVEQLFDRKKLIQQRDEGWLAYVEEVERYLHSDMFGANVKTQYMAELAAVVSRASEARAELLLGATVLFRANSTTPRQQNRIGRDVQDTRGLLERLICSDASLTKERLRAVFKQALSRWLLNQYHHYQDNFYREFRQQAMSRAGGPQPELSRRLDAYLSDVKSGDLSFAIRPMKLWQLGQVIDGHIDKLQTPAPCHQSRAWTRPADVSIYPEELVTS</sequence>
<dbReference type="Proteomes" id="UP000037136">
    <property type="component" value="Unassembled WGS sequence"/>
</dbReference>
<dbReference type="Gene3D" id="3.90.210.10">
    <property type="entry name" value="Heat-Labile Enterotoxin, subunit A"/>
    <property type="match status" value="1"/>
</dbReference>
<proteinExistence type="predicted"/>
<gene>
    <name evidence="1" type="ORF">XA68_13892</name>
</gene>
<comment type="caution">
    <text evidence="1">The sequence shown here is derived from an EMBL/GenBank/DDBJ whole genome shotgun (WGS) entry which is preliminary data.</text>
</comment>
<protein>
    <submittedName>
        <fullName evidence="1">Enterotoxin</fullName>
    </submittedName>
</protein>
<dbReference type="SUPFAM" id="SSF56399">
    <property type="entry name" value="ADP-ribosylation"/>
    <property type="match status" value="1"/>
</dbReference>
<evidence type="ECO:0000313" key="2">
    <source>
        <dbReference type="Proteomes" id="UP000037136"/>
    </source>
</evidence>
<accession>A0A2A9PBD3</accession>
<dbReference type="AlphaFoldDB" id="A0A2A9PBD3"/>
<evidence type="ECO:0000313" key="1">
    <source>
        <dbReference type="EMBL" id="PFH58311.1"/>
    </source>
</evidence>
<reference evidence="1 2" key="1">
    <citation type="journal article" date="2015" name="BMC Genomics">
        <title>Gene expression during zombie ant biting behavior reflects the complexity underlying fungal parasitic behavioral manipulation.</title>
        <authorList>
            <person name="de Bekker C."/>
            <person name="Ohm R.A."/>
            <person name="Loreto R.G."/>
            <person name="Sebastian A."/>
            <person name="Albert I."/>
            <person name="Merrow M."/>
            <person name="Brachmann A."/>
            <person name="Hughes D.P."/>
        </authorList>
    </citation>
    <scope>NUCLEOTIDE SEQUENCE [LARGE SCALE GENOMIC DNA]</scope>
    <source>
        <strain evidence="1 2">SC16a</strain>
    </source>
</reference>
<organism evidence="1 2">
    <name type="scientific">Ophiocordyceps unilateralis</name>
    <name type="common">Zombie-ant fungus</name>
    <name type="synonym">Torrubia unilateralis</name>
    <dbReference type="NCBI Taxonomy" id="268505"/>
    <lineage>
        <taxon>Eukaryota</taxon>
        <taxon>Fungi</taxon>
        <taxon>Dikarya</taxon>
        <taxon>Ascomycota</taxon>
        <taxon>Pezizomycotina</taxon>
        <taxon>Sordariomycetes</taxon>
        <taxon>Hypocreomycetidae</taxon>
        <taxon>Hypocreales</taxon>
        <taxon>Ophiocordycipitaceae</taxon>
        <taxon>Ophiocordyceps</taxon>
    </lineage>
</organism>
<dbReference type="STRING" id="268505.A0A2A9PBD3"/>
<dbReference type="OrthoDB" id="4917004at2759"/>
<name>A0A2A9PBD3_OPHUN</name>
<reference evidence="1 2" key="2">
    <citation type="journal article" date="2017" name="Sci. Rep.">
        <title>Ant-infecting Ophiocordyceps genomes reveal a high diversity of potential behavioral manipulation genes and a possible major role for enterotoxins.</title>
        <authorList>
            <person name="de Bekker C."/>
            <person name="Ohm R.A."/>
            <person name="Evans H.C."/>
            <person name="Brachmann A."/>
            <person name="Hughes D.P."/>
        </authorList>
    </citation>
    <scope>NUCLEOTIDE SEQUENCE [LARGE SCALE GENOMIC DNA]</scope>
    <source>
        <strain evidence="1 2">SC16a</strain>
    </source>
</reference>
<dbReference type="EMBL" id="LAZP02000305">
    <property type="protein sequence ID" value="PFH58311.1"/>
    <property type="molecule type" value="Genomic_DNA"/>
</dbReference>